<reference evidence="4 5" key="1">
    <citation type="submission" date="2014-11" db="EMBL/GenBank/DDBJ databases">
        <authorList>
            <person name="Zhu J."/>
            <person name="Qi W."/>
            <person name="Song R."/>
        </authorList>
    </citation>
    <scope>NUCLEOTIDE SEQUENCE [LARGE SCALE GENOMIC DNA]</scope>
</reference>
<dbReference type="Proteomes" id="UP000041254">
    <property type="component" value="Unassembled WGS sequence"/>
</dbReference>
<proteinExistence type="predicted"/>
<keyword evidence="2" id="KW-0812">Transmembrane</keyword>
<organism evidence="4 5">
    <name type="scientific">Vitrella brassicaformis (strain CCMP3155)</name>
    <dbReference type="NCBI Taxonomy" id="1169540"/>
    <lineage>
        <taxon>Eukaryota</taxon>
        <taxon>Sar</taxon>
        <taxon>Alveolata</taxon>
        <taxon>Colpodellida</taxon>
        <taxon>Vitrellaceae</taxon>
        <taxon>Vitrella</taxon>
    </lineage>
</organism>
<accession>A0A0G4EF32</accession>
<dbReference type="VEuPathDB" id="CryptoDB:Vbra_20370"/>
<feature type="transmembrane region" description="Helical" evidence="2">
    <location>
        <begin position="65"/>
        <end position="86"/>
    </location>
</feature>
<dbReference type="InterPro" id="IPR001841">
    <property type="entry name" value="Znf_RING"/>
</dbReference>
<evidence type="ECO:0000313" key="4">
    <source>
        <dbReference type="EMBL" id="CEL94025.1"/>
    </source>
</evidence>
<dbReference type="AlphaFoldDB" id="A0A0G4EF32"/>
<keyword evidence="1" id="KW-0863">Zinc-finger</keyword>
<dbReference type="SUPFAM" id="SSF57850">
    <property type="entry name" value="RING/U-box"/>
    <property type="match status" value="1"/>
</dbReference>
<feature type="transmembrane region" description="Helical" evidence="2">
    <location>
        <begin position="30"/>
        <end position="53"/>
    </location>
</feature>
<evidence type="ECO:0000256" key="2">
    <source>
        <dbReference type="SAM" id="Phobius"/>
    </source>
</evidence>
<dbReference type="InParanoid" id="A0A0G4EF32"/>
<sequence length="213" mass="23836">MDPSIAVSVFWLVLSLLRQALHLCINIAGYLIRIILTVLPTIIHGLASLVWELTVEACRQLGWKMTTAIMLMGIGAIVIGGFALHWCAAALASTRRARPVPAPRPYRRHVIGGDVWVRKAARPRQIENENRQDDAEGDATCGICASSMRGLSVRQYPCCMSKVCTSCYKTWRVERGTCPYCNVDLDQLERKAKLMERMALHGDAIRRARRTCL</sequence>
<evidence type="ECO:0000259" key="3">
    <source>
        <dbReference type="PROSITE" id="PS50089"/>
    </source>
</evidence>
<dbReference type="InterPro" id="IPR013083">
    <property type="entry name" value="Znf_RING/FYVE/PHD"/>
</dbReference>
<keyword evidence="2" id="KW-1133">Transmembrane helix</keyword>
<dbReference type="GO" id="GO:0008270">
    <property type="term" value="F:zinc ion binding"/>
    <property type="evidence" value="ECO:0007669"/>
    <property type="project" value="UniProtKB-KW"/>
</dbReference>
<keyword evidence="1" id="KW-0479">Metal-binding</keyword>
<dbReference type="EMBL" id="CDMY01000201">
    <property type="protein sequence ID" value="CEL94025.1"/>
    <property type="molecule type" value="Genomic_DNA"/>
</dbReference>
<feature type="domain" description="RING-type" evidence="3">
    <location>
        <begin position="141"/>
        <end position="182"/>
    </location>
</feature>
<keyword evidence="5" id="KW-1185">Reference proteome</keyword>
<evidence type="ECO:0000256" key="1">
    <source>
        <dbReference type="PROSITE-ProRule" id="PRU00175"/>
    </source>
</evidence>
<keyword evidence="1" id="KW-0862">Zinc</keyword>
<dbReference type="Gene3D" id="3.30.40.10">
    <property type="entry name" value="Zinc/RING finger domain, C3HC4 (zinc finger)"/>
    <property type="match status" value="1"/>
</dbReference>
<dbReference type="PROSITE" id="PS50089">
    <property type="entry name" value="ZF_RING_2"/>
    <property type="match status" value="1"/>
</dbReference>
<keyword evidence="2" id="KW-0472">Membrane</keyword>
<protein>
    <recommendedName>
        <fullName evidence="3">RING-type domain-containing protein</fullName>
    </recommendedName>
</protein>
<name>A0A0G4EF32_VITBC</name>
<evidence type="ECO:0000313" key="5">
    <source>
        <dbReference type="Proteomes" id="UP000041254"/>
    </source>
</evidence>
<gene>
    <name evidence="4" type="ORF">Vbra_20370</name>
</gene>